<dbReference type="AlphaFoldDB" id="A0A399QX35"/>
<dbReference type="EMBL" id="QWGB01000005">
    <property type="protein sequence ID" value="RIJ23353.1"/>
    <property type="molecule type" value="Genomic_DNA"/>
</dbReference>
<evidence type="ECO:0000259" key="3">
    <source>
        <dbReference type="PROSITE" id="PS50977"/>
    </source>
</evidence>
<dbReference type="PRINTS" id="PR00455">
    <property type="entry name" value="HTHTETR"/>
</dbReference>
<dbReference type="PANTHER" id="PTHR30055:SF212">
    <property type="entry name" value="TETR-FAMILY FAMILY TRANSCRIPTIONAL REGULATOR"/>
    <property type="match status" value="1"/>
</dbReference>
<dbReference type="InterPro" id="IPR009057">
    <property type="entry name" value="Homeodomain-like_sf"/>
</dbReference>
<dbReference type="RefSeq" id="WP_119378543.1">
    <property type="nucleotide sequence ID" value="NZ_QWGB01000005.1"/>
</dbReference>
<sequence length="220" mass="24439">MQDSEISPAERRRLRVRGAILDAAEKVFAEEGEAGLSIRRIADEIDYSPAAIYKYFSSKDDLVDELKESFFGRLLGAVHEIVDRREPFSVRARRCMTGYVRIAIEKPHHYVAAFSGVRPDAETSLDARAFEDTNKGRAFSVLTDMVSEGIEGGYFRSDLDPVNTAKSVWASIHGLTMMIAHLPDFPATASMPGGMNQAEFMEFHSDLIIRSIEKTSGEAA</sequence>
<keyword evidence="1 2" id="KW-0238">DNA-binding</keyword>
<feature type="domain" description="HTH tetR-type" evidence="3">
    <location>
        <begin position="14"/>
        <end position="74"/>
    </location>
</feature>
<feature type="DNA-binding region" description="H-T-H motif" evidence="2">
    <location>
        <begin position="37"/>
        <end position="56"/>
    </location>
</feature>
<gene>
    <name evidence="4" type="ORF">D1224_03530</name>
</gene>
<dbReference type="PANTHER" id="PTHR30055">
    <property type="entry name" value="HTH-TYPE TRANSCRIPTIONAL REGULATOR RUTR"/>
    <property type="match status" value="1"/>
</dbReference>
<accession>A0A399QX35</accession>
<dbReference type="GO" id="GO:0000976">
    <property type="term" value="F:transcription cis-regulatory region binding"/>
    <property type="evidence" value="ECO:0007669"/>
    <property type="project" value="TreeGrafter"/>
</dbReference>
<evidence type="ECO:0000256" key="1">
    <source>
        <dbReference type="ARBA" id="ARBA00023125"/>
    </source>
</evidence>
<proteinExistence type="predicted"/>
<dbReference type="SUPFAM" id="SSF46689">
    <property type="entry name" value="Homeodomain-like"/>
    <property type="match status" value="1"/>
</dbReference>
<evidence type="ECO:0000256" key="2">
    <source>
        <dbReference type="PROSITE-ProRule" id="PRU00335"/>
    </source>
</evidence>
<dbReference type="GO" id="GO:0003700">
    <property type="term" value="F:DNA-binding transcription factor activity"/>
    <property type="evidence" value="ECO:0007669"/>
    <property type="project" value="TreeGrafter"/>
</dbReference>
<keyword evidence="5" id="KW-1185">Reference proteome</keyword>
<dbReference type="Pfam" id="PF00440">
    <property type="entry name" value="TetR_N"/>
    <property type="match status" value="1"/>
</dbReference>
<reference evidence="4 5" key="1">
    <citation type="submission" date="2018-08" db="EMBL/GenBank/DDBJ databases">
        <title>Henriciella mobilis sp. nov., isolated from seawater.</title>
        <authorList>
            <person name="Cheng H."/>
            <person name="Wu Y.-H."/>
            <person name="Xu X.-W."/>
            <person name="Guo L.-L."/>
        </authorList>
    </citation>
    <scope>NUCLEOTIDE SEQUENCE [LARGE SCALE GENOMIC DNA]</scope>
    <source>
        <strain evidence="4 5">CCUG66934</strain>
    </source>
</reference>
<dbReference type="SUPFAM" id="SSF48498">
    <property type="entry name" value="Tetracyclin repressor-like, C-terminal domain"/>
    <property type="match status" value="1"/>
</dbReference>
<dbReference type="InterPro" id="IPR050109">
    <property type="entry name" value="HTH-type_TetR-like_transc_reg"/>
</dbReference>
<dbReference type="InterPro" id="IPR036271">
    <property type="entry name" value="Tet_transcr_reg_TetR-rel_C_sf"/>
</dbReference>
<evidence type="ECO:0000313" key="5">
    <source>
        <dbReference type="Proteomes" id="UP000265431"/>
    </source>
</evidence>
<dbReference type="Proteomes" id="UP000265431">
    <property type="component" value="Unassembled WGS sequence"/>
</dbReference>
<dbReference type="Gene3D" id="1.10.357.10">
    <property type="entry name" value="Tetracycline Repressor, domain 2"/>
    <property type="match status" value="1"/>
</dbReference>
<dbReference type="InterPro" id="IPR001647">
    <property type="entry name" value="HTH_TetR"/>
</dbReference>
<dbReference type="OrthoDB" id="9816431at2"/>
<evidence type="ECO:0000313" key="4">
    <source>
        <dbReference type="EMBL" id="RIJ23353.1"/>
    </source>
</evidence>
<organism evidence="4 5">
    <name type="scientific">Henriciella barbarensis</name>
    <dbReference type="NCBI Taxonomy" id="86342"/>
    <lineage>
        <taxon>Bacteria</taxon>
        <taxon>Pseudomonadati</taxon>
        <taxon>Pseudomonadota</taxon>
        <taxon>Alphaproteobacteria</taxon>
        <taxon>Hyphomonadales</taxon>
        <taxon>Hyphomonadaceae</taxon>
        <taxon>Henriciella</taxon>
    </lineage>
</organism>
<comment type="caution">
    <text evidence="4">The sequence shown here is derived from an EMBL/GenBank/DDBJ whole genome shotgun (WGS) entry which is preliminary data.</text>
</comment>
<name>A0A399QX35_9PROT</name>
<dbReference type="PROSITE" id="PS50977">
    <property type="entry name" value="HTH_TETR_2"/>
    <property type="match status" value="1"/>
</dbReference>
<protein>
    <submittedName>
        <fullName evidence="4">TetR/AcrR family transcriptional regulator</fullName>
    </submittedName>
</protein>